<name>A0ABT9IV60_9BACL</name>
<keyword evidence="2" id="KW-1185">Reference proteome</keyword>
<dbReference type="EMBL" id="JAVAMP010000001">
    <property type="protein sequence ID" value="MDP5273244.1"/>
    <property type="molecule type" value="Genomic_DNA"/>
</dbReference>
<reference evidence="1 2" key="1">
    <citation type="submission" date="2023-08" db="EMBL/GenBank/DDBJ databases">
        <authorList>
            <person name="Park J.-S."/>
        </authorList>
    </citation>
    <scope>NUCLEOTIDE SEQUENCE [LARGE SCALE GENOMIC DNA]</scope>
    <source>
        <strain evidence="1 2">2205SS18-9</strain>
    </source>
</reference>
<sequence>MGLNKEVFIVAKSVSVVDPYDDSDPDVIQLPVDGSFVDVLSVDVCVKNSKRTQVSLDSFAQIAMTGGDGAGGATLLSVTYEILRSNTILATINNTMDYASVNLGRHTNFPNFPVVDEEPNVGINTYILRCSSGGGPNVASRSLKAIVITL</sequence>
<comment type="caution">
    <text evidence="1">The sequence shown here is derived from an EMBL/GenBank/DDBJ whole genome shotgun (WGS) entry which is preliminary data.</text>
</comment>
<dbReference type="Proteomes" id="UP001231941">
    <property type="component" value="Unassembled WGS sequence"/>
</dbReference>
<protein>
    <submittedName>
        <fullName evidence="1">Uncharacterized protein</fullName>
    </submittedName>
</protein>
<gene>
    <name evidence="1" type="ORF">Q5Y73_03940</name>
</gene>
<evidence type="ECO:0000313" key="2">
    <source>
        <dbReference type="Proteomes" id="UP001231941"/>
    </source>
</evidence>
<evidence type="ECO:0000313" key="1">
    <source>
        <dbReference type="EMBL" id="MDP5273244.1"/>
    </source>
</evidence>
<proteinExistence type="predicted"/>
<dbReference type="RefSeq" id="WP_305990528.1">
    <property type="nucleotide sequence ID" value="NZ_JAVAMP010000001.1"/>
</dbReference>
<accession>A0ABT9IV60</accession>
<organism evidence="1 2">
    <name type="scientific">Chengkuizengella axinellae</name>
    <dbReference type="NCBI Taxonomy" id="3064388"/>
    <lineage>
        <taxon>Bacteria</taxon>
        <taxon>Bacillati</taxon>
        <taxon>Bacillota</taxon>
        <taxon>Bacilli</taxon>
        <taxon>Bacillales</taxon>
        <taxon>Paenibacillaceae</taxon>
        <taxon>Chengkuizengella</taxon>
    </lineage>
</organism>